<dbReference type="AlphaFoldDB" id="A0AAP3XSH8"/>
<dbReference type="Gene3D" id="1.10.287.470">
    <property type="entry name" value="Helix hairpin bin"/>
    <property type="match status" value="1"/>
</dbReference>
<evidence type="ECO:0000259" key="4">
    <source>
        <dbReference type="Pfam" id="PF25876"/>
    </source>
</evidence>
<dbReference type="PANTHER" id="PTHR30158:SF24">
    <property type="entry name" value="HLYD FAMILY SECRETION PROTEIN"/>
    <property type="match status" value="1"/>
</dbReference>
<dbReference type="PANTHER" id="PTHR30158">
    <property type="entry name" value="ACRA/E-RELATED COMPONENT OF DRUG EFFLUX TRANSPORTER"/>
    <property type="match status" value="1"/>
</dbReference>
<feature type="domain" description="Multidrug resistance protein MdtA-like C-terminal permuted SH3" evidence="7">
    <location>
        <begin position="314"/>
        <end position="373"/>
    </location>
</feature>
<dbReference type="GO" id="GO:0005886">
    <property type="term" value="C:plasma membrane"/>
    <property type="evidence" value="ECO:0007669"/>
    <property type="project" value="TreeGrafter"/>
</dbReference>
<evidence type="ECO:0000256" key="1">
    <source>
        <dbReference type="ARBA" id="ARBA00004196"/>
    </source>
</evidence>
<keyword evidence="9" id="KW-1185">Reference proteome</keyword>
<dbReference type="InterPro" id="IPR058625">
    <property type="entry name" value="MdtA-like_BSH"/>
</dbReference>
<sequence length="396" mass="42654">MTMVAMERAWGRTIRRGTMLLAGLLLLAGCGEGGADGSAQAAREAPPPPPVTVATPLVKRLVEWDEFTGRFEAVESVQVRARVSGYLDAVHFEDGTLVEKGQLLFVIDQRSFEAAVAQAEAQVESAEARLKLAQLDLDRASKLVDSSAVSRATLDQRQAEARGATAALDAARAQLRQARLELEFTEVRAPVAGRISNRRADVGNLVNPESLLTTIVSLDPIHFVFDMSEQDFLAYQRAVQAGVLPSTRDQATPIQVRLSDEEGWPRGGLMNFVDNVVDQGTGTVRARAVLDNPDHLILPGQFGTIRIPGSPEYDALLIPDAAIGTDQDRRIVMAVGEDGTVTPRIVKPGPRVFGLRIVRKGLAADDRIVIDGLIRARPGAKVTPKPGEITLPEQAG</sequence>
<feature type="domain" description="Multidrug resistance protein MdtA-like barrel-sandwich hybrid" evidence="5">
    <location>
        <begin position="76"/>
        <end position="209"/>
    </location>
</feature>
<dbReference type="InterPro" id="IPR058624">
    <property type="entry name" value="MdtA-like_HH"/>
</dbReference>
<comment type="caution">
    <text evidence="8">The sequence shown here is derived from an EMBL/GenBank/DDBJ whole genome shotgun (WGS) entry which is preliminary data.</text>
</comment>
<dbReference type="InterPro" id="IPR006143">
    <property type="entry name" value="RND_pump_MFP"/>
</dbReference>
<dbReference type="Gene3D" id="2.40.30.170">
    <property type="match status" value="1"/>
</dbReference>
<dbReference type="EMBL" id="JARGEQ010000126">
    <property type="protein sequence ID" value="MDF1587221.1"/>
    <property type="molecule type" value="Genomic_DNA"/>
</dbReference>
<evidence type="ECO:0000259" key="5">
    <source>
        <dbReference type="Pfam" id="PF25917"/>
    </source>
</evidence>
<dbReference type="GO" id="GO:0022857">
    <property type="term" value="F:transmembrane transporter activity"/>
    <property type="evidence" value="ECO:0007669"/>
    <property type="project" value="InterPro"/>
</dbReference>
<dbReference type="RefSeq" id="WP_327789640.1">
    <property type="nucleotide sequence ID" value="NZ_JARGEQ010000126.1"/>
</dbReference>
<dbReference type="Pfam" id="PF25967">
    <property type="entry name" value="RND-MFP_C"/>
    <property type="match status" value="1"/>
</dbReference>
<dbReference type="Pfam" id="PF25876">
    <property type="entry name" value="HH_MFP_RND"/>
    <property type="match status" value="1"/>
</dbReference>
<evidence type="ECO:0000256" key="3">
    <source>
        <dbReference type="SAM" id="Coils"/>
    </source>
</evidence>
<dbReference type="Gene3D" id="2.40.420.20">
    <property type="match status" value="1"/>
</dbReference>
<comment type="similarity">
    <text evidence="2">Belongs to the membrane fusion protein (MFP) (TC 8.A.1) family.</text>
</comment>
<organism evidence="8 9">
    <name type="scientific">Marinimicrococcus flavescens</name>
    <dbReference type="NCBI Taxonomy" id="3031815"/>
    <lineage>
        <taxon>Bacteria</taxon>
        <taxon>Pseudomonadati</taxon>
        <taxon>Pseudomonadota</taxon>
        <taxon>Alphaproteobacteria</taxon>
        <taxon>Geminicoccales</taxon>
        <taxon>Geminicoccaceae</taxon>
        <taxon>Marinimicrococcus</taxon>
    </lineage>
</organism>
<name>A0AAP3XSH8_9PROT</name>
<feature type="domain" description="Multidrug resistance protein MdtA-like alpha-helical hairpin" evidence="4">
    <location>
        <begin position="116"/>
        <end position="185"/>
    </location>
</feature>
<protein>
    <submittedName>
        <fullName evidence="8">Efflux RND transporter periplasmic adaptor subunit</fullName>
    </submittedName>
</protein>
<keyword evidence="3" id="KW-0175">Coiled coil</keyword>
<dbReference type="NCBIfam" id="TIGR01730">
    <property type="entry name" value="RND_mfp"/>
    <property type="match status" value="1"/>
</dbReference>
<accession>A0AAP3XSH8</accession>
<evidence type="ECO:0000256" key="2">
    <source>
        <dbReference type="ARBA" id="ARBA00009477"/>
    </source>
</evidence>
<dbReference type="SUPFAM" id="SSF111369">
    <property type="entry name" value="HlyD-like secretion proteins"/>
    <property type="match status" value="1"/>
</dbReference>
<comment type="subcellular location">
    <subcellularLocation>
        <location evidence="1">Cell envelope</location>
    </subcellularLocation>
</comment>
<proteinExistence type="inferred from homology"/>
<dbReference type="Pfam" id="PF25944">
    <property type="entry name" value="Beta-barrel_RND"/>
    <property type="match status" value="1"/>
</dbReference>
<dbReference type="GO" id="GO:0030313">
    <property type="term" value="C:cell envelope"/>
    <property type="evidence" value="ECO:0007669"/>
    <property type="project" value="UniProtKB-SubCell"/>
</dbReference>
<dbReference type="Gene3D" id="2.40.50.100">
    <property type="match status" value="1"/>
</dbReference>
<dbReference type="GO" id="GO:0046677">
    <property type="term" value="P:response to antibiotic"/>
    <property type="evidence" value="ECO:0007669"/>
    <property type="project" value="TreeGrafter"/>
</dbReference>
<dbReference type="InterPro" id="IPR058627">
    <property type="entry name" value="MdtA-like_C"/>
</dbReference>
<feature type="coiled-coil region" evidence="3">
    <location>
        <begin position="109"/>
        <end position="188"/>
    </location>
</feature>
<gene>
    <name evidence="8" type="ORF">PZ740_12610</name>
</gene>
<evidence type="ECO:0000313" key="8">
    <source>
        <dbReference type="EMBL" id="MDF1587221.1"/>
    </source>
</evidence>
<dbReference type="Proteomes" id="UP001301140">
    <property type="component" value="Unassembled WGS sequence"/>
</dbReference>
<evidence type="ECO:0000259" key="7">
    <source>
        <dbReference type="Pfam" id="PF25967"/>
    </source>
</evidence>
<dbReference type="Pfam" id="PF25917">
    <property type="entry name" value="BSH_RND"/>
    <property type="match status" value="1"/>
</dbReference>
<reference evidence="8 9" key="1">
    <citation type="submission" date="2023-03" db="EMBL/GenBank/DDBJ databases">
        <title>YIM 152171 draft genome.</title>
        <authorList>
            <person name="Yang Z."/>
        </authorList>
    </citation>
    <scope>NUCLEOTIDE SEQUENCE [LARGE SCALE GENOMIC DNA]</scope>
    <source>
        <strain evidence="8 9">YIM 152171</strain>
    </source>
</reference>
<dbReference type="FunFam" id="2.40.420.20:FF:000001">
    <property type="entry name" value="Efflux RND transporter periplasmic adaptor subunit"/>
    <property type="match status" value="1"/>
</dbReference>
<feature type="domain" description="Multidrug resistance protein MdtA-like beta-barrel" evidence="6">
    <location>
        <begin position="220"/>
        <end position="307"/>
    </location>
</feature>
<evidence type="ECO:0000313" key="9">
    <source>
        <dbReference type="Proteomes" id="UP001301140"/>
    </source>
</evidence>
<dbReference type="InterPro" id="IPR058626">
    <property type="entry name" value="MdtA-like_b-barrel"/>
</dbReference>
<evidence type="ECO:0000259" key="6">
    <source>
        <dbReference type="Pfam" id="PF25944"/>
    </source>
</evidence>